<dbReference type="OrthoDB" id="685855at2759"/>
<dbReference type="PANTHER" id="PTHR46868:SF3">
    <property type="entry name" value="FCS-LIKE ZINC FINGER 11"/>
    <property type="match status" value="1"/>
</dbReference>
<proteinExistence type="inferred from homology"/>
<keyword evidence="7" id="KW-1185">Reference proteome</keyword>
<accession>A0A2G5FAU6</accession>
<dbReference type="STRING" id="218851.A0A2G5FAU6"/>
<comment type="similarity">
    <text evidence="1">Belongs to the FLZ family.</text>
</comment>
<dbReference type="EMBL" id="KZ305018">
    <property type="protein sequence ID" value="PIA65133.1"/>
    <property type="molecule type" value="Genomic_DNA"/>
</dbReference>
<evidence type="ECO:0000256" key="2">
    <source>
        <dbReference type="ARBA" id="ARBA00022723"/>
    </source>
</evidence>
<protein>
    <recommendedName>
        <fullName evidence="5">FLZ-type domain-containing protein</fullName>
    </recommendedName>
</protein>
<feature type="region of interest" description="Disordered" evidence="4">
    <location>
        <begin position="1"/>
        <end position="34"/>
    </location>
</feature>
<dbReference type="AlphaFoldDB" id="A0A2G5FAU6"/>
<dbReference type="PROSITE" id="PS51795">
    <property type="entry name" value="ZF_FLZ"/>
    <property type="match status" value="1"/>
</dbReference>
<dbReference type="Proteomes" id="UP000230069">
    <property type="component" value="Unassembled WGS sequence"/>
</dbReference>
<feature type="compositionally biased region" description="Polar residues" evidence="4">
    <location>
        <begin position="24"/>
        <end position="34"/>
    </location>
</feature>
<dbReference type="PANTHER" id="PTHR46868">
    <property type="entry name" value="FCS-LIKE ZINC FINGER 11"/>
    <property type="match status" value="1"/>
</dbReference>
<gene>
    <name evidence="6" type="ORF">AQUCO_00100555v1</name>
</gene>
<organism evidence="6 7">
    <name type="scientific">Aquilegia coerulea</name>
    <name type="common">Rocky mountain columbine</name>
    <dbReference type="NCBI Taxonomy" id="218851"/>
    <lineage>
        <taxon>Eukaryota</taxon>
        <taxon>Viridiplantae</taxon>
        <taxon>Streptophyta</taxon>
        <taxon>Embryophyta</taxon>
        <taxon>Tracheophyta</taxon>
        <taxon>Spermatophyta</taxon>
        <taxon>Magnoliopsida</taxon>
        <taxon>Ranunculales</taxon>
        <taxon>Ranunculaceae</taxon>
        <taxon>Thalictroideae</taxon>
        <taxon>Aquilegia</taxon>
    </lineage>
</organism>
<dbReference type="GO" id="GO:0046872">
    <property type="term" value="F:metal ion binding"/>
    <property type="evidence" value="ECO:0007669"/>
    <property type="project" value="UniProtKB-KW"/>
</dbReference>
<dbReference type="InterPro" id="IPR007650">
    <property type="entry name" value="Zf-FLZ_dom"/>
</dbReference>
<feature type="zinc finger region" description="FLZ-type" evidence="3">
    <location>
        <begin position="337"/>
        <end position="381"/>
    </location>
</feature>
<evidence type="ECO:0000313" key="6">
    <source>
        <dbReference type="EMBL" id="PIA65133.1"/>
    </source>
</evidence>
<feature type="domain" description="FLZ-type" evidence="5">
    <location>
        <begin position="337"/>
        <end position="381"/>
    </location>
</feature>
<dbReference type="InterPro" id="IPR044585">
    <property type="entry name" value="FLZ10/11"/>
</dbReference>
<evidence type="ECO:0000256" key="1">
    <source>
        <dbReference type="ARBA" id="ARBA00009374"/>
    </source>
</evidence>
<evidence type="ECO:0000259" key="5">
    <source>
        <dbReference type="PROSITE" id="PS51795"/>
    </source>
</evidence>
<evidence type="ECO:0000256" key="4">
    <source>
        <dbReference type="SAM" id="MobiDB-lite"/>
    </source>
</evidence>
<dbReference type="Pfam" id="PF04570">
    <property type="entry name" value="zf-FLZ"/>
    <property type="match status" value="1"/>
</dbReference>
<dbReference type="EMBL" id="KZ305018">
    <property type="protein sequence ID" value="PIA65134.1"/>
    <property type="molecule type" value="Genomic_DNA"/>
</dbReference>
<reference evidence="6 7" key="1">
    <citation type="submission" date="2017-09" db="EMBL/GenBank/DDBJ databases">
        <title>WGS assembly of Aquilegia coerulea Goldsmith.</title>
        <authorList>
            <person name="Hodges S."/>
            <person name="Kramer E."/>
            <person name="Nordborg M."/>
            <person name="Tomkins J."/>
            <person name="Borevitz J."/>
            <person name="Derieg N."/>
            <person name="Yan J."/>
            <person name="Mihaltcheva S."/>
            <person name="Hayes R.D."/>
            <person name="Rokhsar D."/>
        </authorList>
    </citation>
    <scope>NUCLEOTIDE SEQUENCE [LARGE SCALE GENOMIC DNA]</scope>
    <source>
        <strain evidence="7">cv. Goldsmith</strain>
    </source>
</reference>
<sequence>MLRKRSRSVQKDQYKGHHHHLMSDSASESNFQNENFGQKQKSTSFFSVPGLFVGFSIKGVLDSDSVRSPTSPLDYKVVTNLGNPKPASNGSHKSWNSSKVGLGIVDSLDDVNKSSENIGGLSGSGSILFGSQMRMNIPFSQSRLYRNIDSCVEPKSLPKDYTILPQTRNISTNLQLCASKSSDAAEEMQFEPKPHEKFQSYLSDSSRSMSRLTSLVYCNNNSSSENFCPEKNTKPSSLSIHEDSSIGNSLAMKPSSLPISIGSANGLVGSLSAREIALSEDYTCIISHGPNPRTTHIFGDCILECHTNELANSKEQGIGSPQAVVCSDGSLTYPSKFFLSFCYFCNKKLEEGKDIYMYRGEKAFCSCTCRDQEILVEEEMENPVNNSSSSSPRSTCSDDIFLMI</sequence>
<name>A0A2G5FAU6_AQUCA</name>
<evidence type="ECO:0000256" key="3">
    <source>
        <dbReference type="PROSITE-ProRule" id="PRU01131"/>
    </source>
</evidence>
<keyword evidence="2" id="KW-0479">Metal-binding</keyword>
<evidence type="ECO:0000313" key="7">
    <source>
        <dbReference type="Proteomes" id="UP000230069"/>
    </source>
</evidence>
<dbReference type="EMBL" id="KZ305018">
    <property type="protein sequence ID" value="PIA65132.1"/>
    <property type="molecule type" value="Genomic_DNA"/>
</dbReference>